<name>X1RXY9_9ZZZZ</name>
<organism evidence="1">
    <name type="scientific">marine sediment metagenome</name>
    <dbReference type="NCBI Taxonomy" id="412755"/>
    <lineage>
        <taxon>unclassified sequences</taxon>
        <taxon>metagenomes</taxon>
        <taxon>ecological metagenomes</taxon>
    </lineage>
</organism>
<dbReference type="EMBL" id="BARW01003522">
    <property type="protein sequence ID" value="GAI68055.1"/>
    <property type="molecule type" value="Genomic_DNA"/>
</dbReference>
<evidence type="ECO:0000313" key="1">
    <source>
        <dbReference type="EMBL" id="GAI68055.1"/>
    </source>
</evidence>
<accession>X1RXY9</accession>
<comment type="caution">
    <text evidence="1">The sequence shown here is derived from an EMBL/GenBank/DDBJ whole genome shotgun (WGS) entry which is preliminary data.</text>
</comment>
<sequence>MARLTALPSLEIIRGLKGIIDFYLWKGLPCARAWPHRPHTHRTEAEIASALFFGAVVKSYSLLGDLPLAAYRQDAAGQPRSARDVFVSGIFGNLHEADMSDFLGLLIECRDFLSLLTA</sequence>
<gene>
    <name evidence="1" type="ORF">S12H4_08927</name>
</gene>
<dbReference type="AlphaFoldDB" id="X1RXY9"/>
<proteinExistence type="predicted"/>
<protein>
    <submittedName>
        <fullName evidence="1">Uncharacterized protein</fullName>
    </submittedName>
</protein>
<reference evidence="1" key="1">
    <citation type="journal article" date="2014" name="Front. Microbiol.">
        <title>High frequency of phylogenetically diverse reductive dehalogenase-homologous genes in deep subseafloor sedimentary metagenomes.</title>
        <authorList>
            <person name="Kawai M."/>
            <person name="Futagami T."/>
            <person name="Toyoda A."/>
            <person name="Takaki Y."/>
            <person name="Nishi S."/>
            <person name="Hori S."/>
            <person name="Arai W."/>
            <person name="Tsubouchi T."/>
            <person name="Morono Y."/>
            <person name="Uchiyama I."/>
            <person name="Ito T."/>
            <person name="Fujiyama A."/>
            <person name="Inagaki F."/>
            <person name="Takami H."/>
        </authorList>
    </citation>
    <scope>NUCLEOTIDE SEQUENCE</scope>
    <source>
        <strain evidence="1">Expedition CK06-06</strain>
    </source>
</reference>
<feature type="non-terminal residue" evidence="1">
    <location>
        <position position="118"/>
    </location>
</feature>